<dbReference type="PANTHER" id="PTHR30055">
    <property type="entry name" value="HTH-TYPE TRANSCRIPTIONAL REGULATOR RUTR"/>
    <property type="match status" value="1"/>
</dbReference>
<evidence type="ECO:0000313" key="6">
    <source>
        <dbReference type="EMBL" id="PFG16788.1"/>
    </source>
</evidence>
<dbReference type="GO" id="GO:0003700">
    <property type="term" value="F:DNA-binding transcription factor activity"/>
    <property type="evidence" value="ECO:0007669"/>
    <property type="project" value="TreeGrafter"/>
</dbReference>
<dbReference type="Proteomes" id="UP000226079">
    <property type="component" value="Unassembled WGS sequence"/>
</dbReference>
<dbReference type="AlphaFoldDB" id="A0A2A9CR14"/>
<dbReference type="GO" id="GO:0000976">
    <property type="term" value="F:transcription cis-regulatory region binding"/>
    <property type="evidence" value="ECO:0007669"/>
    <property type="project" value="TreeGrafter"/>
</dbReference>
<keyword evidence="3" id="KW-0804">Transcription</keyword>
<evidence type="ECO:0000256" key="2">
    <source>
        <dbReference type="ARBA" id="ARBA00023125"/>
    </source>
</evidence>
<evidence type="ECO:0000259" key="5">
    <source>
        <dbReference type="PROSITE" id="PS50977"/>
    </source>
</evidence>
<dbReference type="InterPro" id="IPR009057">
    <property type="entry name" value="Homeodomain-like_sf"/>
</dbReference>
<organism evidence="6 7">
    <name type="scientific">Propionicimonas paludicola</name>
    <dbReference type="NCBI Taxonomy" id="185243"/>
    <lineage>
        <taxon>Bacteria</taxon>
        <taxon>Bacillati</taxon>
        <taxon>Actinomycetota</taxon>
        <taxon>Actinomycetes</taxon>
        <taxon>Propionibacteriales</taxon>
        <taxon>Nocardioidaceae</taxon>
        <taxon>Propionicimonas</taxon>
    </lineage>
</organism>
<name>A0A2A9CR14_9ACTN</name>
<gene>
    <name evidence="6" type="ORF">ATK74_1341</name>
</gene>
<proteinExistence type="predicted"/>
<dbReference type="EMBL" id="PDJC01000001">
    <property type="protein sequence ID" value="PFG16788.1"/>
    <property type="molecule type" value="Genomic_DNA"/>
</dbReference>
<dbReference type="Gene3D" id="1.10.357.10">
    <property type="entry name" value="Tetracycline Repressor, domain 2"/>
    <property type="match status" value="1"/>
</dbReference>
<keyword evidence="1" id="KW-0805">Transcription regulation</keyword>
<dbReference type="SUPFAM" id="SSF46689">
    <property type="entry name" value="Homeodomain-like"/>
    <property type="match status" value="1"/>
</dbReference>
<dbReference type="PANTHER" id="PTHR30055:SF234">
    <property type="entry name" value="HTH-TYPE TRANSCRIPTIONAL REGULATOR BETI"/>
    <property type="match status" value="1"/>
</dbReference>
<accession>A0A2A9CR14</accession>
<feature type="domain" description="HTH tetR-type" evidence="5">
    <location>
        <begin position="18"/>
        <end position="78"/>
    </location>
</feature>
<sequence length="187" mass="19721">MSSDSALHGTGAALKRTRGGRDRLLQAATELFNAHSLAGTSLQMIANALGIRKASIYSHFESKEELINSLLVPVLDEAEAAVGRLQAGPDRDRAEAGARFLADFYVEHRRVVGLVLLDRGGLDPALNARVESLVAALGAVLAGNADPAAAARGEGTVYGMAAVVQRRPTLSDPELRDLLKEVLGIDD</sequence>
<dbReference type="RefSeq" id="WP_098460292.1">
    <property type="nucleotide sequence ID" value="NZ_PDJC01000001.1"/>
</dbReference>
<keyword evidence="2 4" id="KW-0238">DNA-binding</keyword>
<keyword evidence="7" id="KW-1185">Reference proteome</keyword>
<evidence type="ECO:0000256" key="3">
    <source>
        <dbReference type="ARBA" id="ARBA00023163"/>
    </source>
</evidence>
<evidence type="ECO:0000313" key="7">
    <source>
        <dbReference type="Proteomes" id="UP000226079"/>
    </source>
</evidence>
<comment type="caution">
    <text evidence="6">The sequence shown here is derived from an EMBL/GenBank/DDBJ whole genome shotgun (WGS) entry which is preliminary data.</text>
</comment>
<dbReference type="PRINTS" id="PR00455">
    <property type="entry name" value="HTHTETR"/>
</dbReference>
<dbReference type="Pfam" id="PF00440">
    <property type="entry name" value="TetR_N"/>
    <property type="match status" value="1"/>
</dbReference>
<reference evidence="6 7" key="1">
    <citation type="submission" date="2017-10" db="EMBL/GenBank/DDBJ databases">
        <title>Sequencing the genomes of 1000 actinobacteria strains.</title>
        <authorList>
            <person name="Klenk H.-P."/>
        </authorList>
    </citation>
    <scope>NUCLEOTIDE SEQUENCE [LARGE SCALE GENOMIC DNA]</scope>
    <source>
        <strain evidence="6 7">DSM 15597</strain>
    </source>
</reference>
<evidence type="ECO:0000256" key="1">
    <source>
        <dbReference type="ARBA" id="ARBA00023015"/>
    </source>
</evidence>
<dbReference type="InterPro" id="IPR001647">
    <property type="entry name" value="HTH_TetR"/>
</dbReference>
<feature type="DNA-binding region" description="H-T-H motif" evidence="4">
    <location>
        <begin position="41"/>
        <end position="60"/>
    </location>
</feature>
<evidence type="ECO:0000256" key="4">
    <source>
        <dbReference type="PROSITE-ProRule" id="PRU00335"/>
    </source>
</evidence>
<protein>
    <submittedName>
        <fullName evidence="6">TetR family transcriptional regulator</fullName>
    </submittedName>
</protein>
<dbReference type="InterPro" id="IPR050109">
    <property type="entry name" value="HTH-type_TetR-like_transc_reg"/>
</dbReference>
<dbReference type="PROSITE" id="PS50977">
    <property type="entry name" value="HTH_TETR_2"/>
    <property type="match status" value="1"/>
</dbReference>
<dbReference type="OrthoDB" id="1669699at2"/>